<keyword evidence="1" id="KW-0378">Hydrolase</keyword>
<dbReference type="SUPFAM" id="SSF53474">
    <property type="entry name" value="alpha/beta-Hydrolases"/>
    <property type="match status" value="1"/>
</dbReference>
<dbReference type="Gene3D" id="3.40.50.1820">
    <property type="entry name" value="alpha/beta hydrolase"/>
    <property type="match status" value="1"/>
</dbReference>
<accession>A0ABR9S9H4</accession>
<dbReference type="EMBL" id="JADDOJ010000001">
    <property type="protein sequence ID" value="MBE7938973.1"/>
    <property type="molecule type" value="Genomic_DNA"/>
</dbReference>
<evidence type="ECO:0000313" key="1">
    <source>
        <dbReference type="EMBL" id="MBE7938973.1"/>
    </source>
</evidence>
<organism evidence="1 2">
    <name type="scientific">Ramlibacter aquaticus</name>
    <dbReference type="NCBI Taxonomy" id="2780094"/>
    <lineage>
        <taxon>Bacteria</taxon>
        <taxon>Pseudomonadati</taxon>
        <taxon>Pseudomonadota</taxon>
        <taxon>Betaproteobacteria</taxon>
        <taxon>Burkholderiales</taxon>
        <taxon>Comamonadaceae</taxon>
        <taxon>Ramlibacter</taxon>
    </lineage>
</organism>
<proteinExistence type="predicted"/>
<keyword evidence="2" id="KW-1185">Reference proteome</keyword>
<dbReference type="GO" id="GO:0016787">
    <property type="term" value="F:hydrolase activity"/>
    <property type="evidence" value="ECO:0007669"/>
    <property type="project" value="UniProtKB-KW"/>
</dbReference>
<protein>
    <submittedName>
        <fullName evidence="1">Alpha/beta hydrolase</fullName>
    </submittedName>
</protein>
<evidence type="ECO:0000313" key="2">
    <source>
        <dbReference type="Proteomes" id="UP000715965"/>
    </source>
</evidence>
<sequence>MPSTSRAFRAPSLGLLAAEPLRALLDHVAARVAPRPSAIGDGHPVVVYPGLAGGPLATATLRQFLRHSGFQAHDWEGGVNTGPEGDFDAWLAPWAARVRALHEDTGRKVSLVGWSLGGIYAREIARREPRSVRQVITLACPFAAVVQGNHAGTVYRLLNRERARVPADMQARLRQPPPVPSSSIYSRSDGIVSWRACLEKATPASESIEVSASHLGMVSHPEVLRIVAERLAQPEGHWRPRAALQGLRPPS</sequence>
<gene>
    <name evidence="1" type="ORF">IM725_00125</name>
</gene>
<dbReference type="RefSeq" id="WP_193778524.1">
    <property type="nucleotide sequence ID" value="NZ_JADDOJ010000001.1"/>
</dbReference>
<name>A0ABR9S9H4_9BURK</name>
<reference evidence="1 2" key="1">
    <citation type="submission" date="2020-10" db="EMBL/GenBank/DDBJ databases">
        <title>Draft genome of Ramlibacter aquaticus LMG 30558.</title>
        <authorList>
            <person name="Props R."/>
        </authorList>
    </citation>
    <scope>NUCLEOTIDE SEQUENCE [LARGE SCALE GENOMIC DNA]</scope>
    <source>
        <strain evidence="1 2">LMG 30558</strain>
    </source>
</reference>
<dbReference type="InterPro" id="IPR029058">
    <property type="entry name" value="AB_hydrolase_fold"/>
</dbReference>
<dbReference type="Proteomes" id="UP000715965">
    <property type="component" value="Unassembled WGS sequence"/>
</dbReference>
<comment type="caution">
    <text evidence="1">The sequence shown here is derived from an EMBL/GenBank/DDBJ whole genome shotgun (WGS) entry which is preliminary data.</text>
</comment>